<accession>A0A433QW44</accession>
<keyword evidence="7 9" id="KW-1133">Transmembrane helix</keyword>
<proteinExistence type="inferred from homology"/>
<keyword evidence="4 9" id="KW-0812">Transmembrane</keyword>
<evidence type="ECO:0000256" key="8">
    <source>
        <dbReference type="ARBA" id="ARBA00023136"/>
    </source>
</evidence>
<keyword evidence="6" id="KW-0653">Protein transport</keyword>
<keyword evidence="3" id="KW-0813">Transport</keyword>
<dbReference type="GO" id="GO:0016020">
    <property type="term" value="C:membrane"/>
    <property type="evidence" value="ECO:0007669"/>
    <property type="project" value="UniProtKB-SubCell"/>
</dbReference>
<dbReference type="GO" id="GO:0035673">
    <property type="term" value="F:oligopeptide transmembrane transporter activity"/>
    <property type="evidence" value="ECO:0007669"/>
    <property type="project" value="InterPro"/>
</dbReference>
<dbReference type="InterPro" id="IPR004813">
    <property type="entry name" value="OPT"/>
</dbReference>
<feature type="transmembrane region" description="Helical" evidence="9">
    <location>
        <begin position="254"/>
        <end position="271"/>
    </location>
</feature>
<dbReference type="Proteomes" id="UP000274822">
    <property type="component" value="Unassembled WGS sequence"/>
</dbReference>
<evidence type="ECO:0000313" key="11">
    <source>
        <dbReference type="Proteomes" id="UP000274822"/>
    </source>
</evidence>
<evidence type="ECO:0000256" key="2">
    <source>
        <dbReference type="ARBA" id="ARBA00008807"/>
    </source>
</evidence>
<comment type="subcellular location">
    <subcellularLocation>
        <location evidence="1">Membrane</location>
        <topology evidence="1">Multi-pass membrane protein</topology>
    </subcellularLocation>
</comment>
<dbReference type="AlphaFoldDB" id="A0A433QW44"/>
<evidence type="ECO:0000313" key="10">
    <source>
        <dbReference type="EMBL" id="RUS34030.1"/>
    </source>
</evidence>
<reference evidence="10 11" key="1">
    <citation type="journal article" date="2018" name="New Phytol.">
        <title>Phylogenomics of Endogonaceae and evolution of mycorrhizas within Mucoromycota.</title>
        <authorList>
            <person name="Chang Y."/>
            <person name="Desiro A."/>
            <person name="Na H."/>
            <person name="Sandor L."/>
            <person name="Lipzen A."/>
            <person name="Clum A."/>
            <person name="Barry K."/>
            <person name="Grigoriev I.V."/>
            <person name="Martin F.M."/>
            <person name="Stajich J.E."/>
            <person name="Smith M.E."/>
            <person name="Bonito G."/>
            <person name="Spatafora J.W."/>
        </authorList>
    </citation>
    <scope>NUCLEOTIDE SEQUENCE [LARGE SCALE GENOMIC DNA]</scope>
    <source>
        <strain evidence="10 11">AD002</strain>
    </source>
</reference>
<keyword evidence="11" id="KW-1185">Reference proteome</keyword>
<keyword evidence="5" id="KW-0571">Peptide transport</keyword>
<dbReference type="EMBL" id="RBNJ01000783">
    <property type="protein sequence ID" value="RUS34030.1"/>
    <property type="molecule type" value="Genomic_DNA"/>
</dbReference>
<dbReference type="InterPro" id="IPR004648">
    <property type="entry name" value="Oligpept_transpt"/>
</dbReference>
<sequence length="289" mass="33549">MFALTFDWNIVTSWLSSPMVVFWWVRASDLVGFTLLLYYTLFQPYLIAISGARKPIQSATRPYLLSAVRTRYLESRQPSLNETEYIDYGPSAFHLSSLSPTALASPDWPLSRIILWNRKQIFEQWKLSREENPDIHTKLTRQHSEVVIGLIYPKLSNCLCPTTYNGAKTFYAVSAIRGVIGPAKWLGSESPTTSFSGFPSLSPVNFLVLNHLLSLIYQHPLLNHRPISFYYLAKKYPETHPYTRPTTMMPPADPFIFSSWVFVGFFITYYFRKYHSTWWFKFITSPPRL</sequence>
<comment type="similarity">
    <text evidence="2">Belongs to the oligopeptide OPT transporter family.</text>
</comment>
<dbReference type="Pfam" id="PF03169">
    <property type="entry name" value="OPT"/>
    <property type="match status" value="1"/>
</dbReference>
<dbReference type="PANTHER" id="PTHR22601">
    <property type="entry name" value="ISP4 LIKE PROTEIN"/>
    <property type="match status" value="1"/>
</dbReference>
<organism evidence="10 11">
    <name type="scientific">Jimgerdemannia flammicorona</name>
    <dbReference type="NCBI Taxonomy" id="994334"/>
    <lineage>
        <taxon>Eukaryota</taxon>
        <taxon>Fungi</taxon>
        <taxon>Fungi incertae sedis</taxon>
        <taxon>Mucoromycota</taxon>
        <taxon>Mucoromycotina</taxon>
        <taxon>Endogonomycetes</taxon>
        <taxon>Endogonales</taxon>
        <taxon>Endogonaceae</taxon>
        <taxon>Jimgerdemannia</taxon>
    </lineage>
</organism>
<evidence type="ECO:0000256" key="6">
    <source>
        <dbReference type="ARBA" id="ARBA00022927"/>
    </source>
</evidence>
<protein>
    <submittedName>
        <fullName evidence="10">Uncharacterized protein</fullName>
    </submittedName>
</protein>
<comment type="caution">
    <text evidence="10">The sequence shown here is derived from an EMBL/GenBank/DDBJ whole genome shotgun (WGS) entry which is preliminary data.</text>
</comment>
<evidence type="ECO:0000256" key="4">
    <source>
        <dbReference type="ARBA" id="ARBA00022692"/>
    </source>
</evidence>
<evidence type="ECO:0000256" key="1">
    <source>
        <dbReference type="ARBA" id="ARBA00004141"/>
    </source>
</evidence>
<keyword evidence="8 9" id="KW-0472">Membrane</keyword>
<evidence type="ECO:0000256" key="9">
    <source>
        <dbReference type="SAM" id="Phobius"/>
    </source>
</evidence>
<name>A0A433QW44_9FUNG</name>
<dbReference type="GO" id="GO:0015031">
    <property type="term" value="P:protein transport"/>
    <property type="evidence" value="ECO:0007669"/>
    <property type="project" value="UniProtKB-KW"/>
</dbReference>
<feature type="transmembrane region" description="Helical" evidence="9">
    <location>
        <begin position="20"/>
        <end position="41"/>
    </location>
</feature>
<gene>
    <name evidence="10" type="ORF">BC938DRAFT_482783</name>
</gene>
<evidence type="ECO:0000256" key="7">
    <source>
        <dbReference type="ARBA" id="ARBA00022989"/>
    </source>
</evidence>
<evidence type="ECO:0000256" key="5">
    <source>
        <dbReference type="ARBA" id="ARBA00022856"/>
    </source>
</evidence>
<evidence type="ECO:0000256" key="3">
    <source>
        <dbReference type="ARBA" id="ARBA00022448"/>
    </source>
</evidence>